<feature type="region of interest" description="Disordered" evidence="1">
    <location>
        <begin position="1"/>
        <end position="151"/>
    </location>
</feature>
<comment type="caution">
    <text evidence="2">The sequence shown here is derived from an EMBL/GenBank/DDBJ whole genome shotgun (WGS) entry which is preliminary data.</text>
</comment>
<dbReference type="Proteomes" id="UP001321760">
    <property type="component" value="Unassembled WGS sequence"/>
</dbReference>
<reference evidence="2" key="1">
    <citation type="journal article" date="2023" name="Mol. Phylogenet. Evol.">
        <title>Genome-scale phylogeny and comparative genomics of the fungal order Sordariales.</title>
        <authorList>
            <person name="Hensen N."/>
            <person name="Bonometti L."/>
            <person name="Westerberg I."/>
            <person name="Brannstrom I.O."/>
            <person name="Guillou S."/>
            <person name="Cros-Aarteil S."/>
            <person name="Calhoun S."/>
            <person name="Haridas S."/>
            <person name="Kuo A."/>
            <person name="Mondo S."/>
            <person name="Pangilinan J."/>
            <person name="Riley R."/>
            <person name="LaButti K."/>
            <person name="Andreopoulos B."/>
            <person name="Lipzen A."/>
            <person name="Chen C."/>
            <person name="Yan M."/>
            <person name="Daum C."/>
            <person name="Ng V."/>
            <person name="Clum A."/>
            <person name="Steindorff A."/>
            <person name="Ohm R.A."/>
            <person name="Martin F."/>
            <person name="Silar P."/>
            <person name="Natvig D.O."/>
            <person name="Lalanne C."/>
            <person name="Gautier V."/>
            <person name="Ament-Velasquez S.L."/>
            <person name="Kruys A."/>
            <person name="Hutchinson M.I."/>
            <person name="Powell A.J."/>
            <person name="Barry K."/>
            <person name="Miller A.N."/>
            <person name="Grigoriev I.V."/>
            <person name="Debuchy R."/>
            <person name="Gladieux P."/>
            <person name="Hiltunen Thoren M."/>
            <person name="Johannesson H."/>
        </authorList>
    </citation>
    <scope>NUCLEOTIDE SEQUENCE</scope>
    <source>
        <strain evidence="2">PSN243</strain>
    </source>
</reference>
<proteinExistence type="predicted"/>
<evidence type="ECO:0000313" key="3">
    <source>
        <dbReference type="Proteomes" id="UP001321760"/>
    </source>
</evidence>
<dbReference type="AlphaFoldDB" id="A0AAV9GBC6"/>
<organism evidence="2 3">
    <name type="scientific">Podospora aff. communis PSN243</name>
    <dbReference type="NCBI Taxonomy" id="3040156"/>
    <lineage>
        <taxon>Eukaryota</taxon>
        <taxon>Fungi</taxon>
        <taxon>Dikarya</taxon>
        <taxon>Ascomycota</taxon>
        <taxon>Pezizomycotina</taxon>
        <taxon>Sordariomycetes</taxon>
        <taxon>Sordariomycetidae</taxon>
        <taxon>Sordariales</taxon>
        <taxon>Podosporaceae</taxon>
        <taxon>Podospora</taxon>
    </lineage>
</organism>
<accession>A0AAV9GBC6</accession>
<evidence type="ECO:0000256" key="1">
    <source>
        <dbReference type="SAM" id="MobiDB-lite"/>
    </source>
</evidence>
<name>A0AAV9GBC6_9PEZI</name>
<feature type="compositionally biased region" description="Basic residues" evidence="1">
    <location>
        <begin position="15"/>
        <end position="24"/>
    </location>
</feature>
<sequence length="212" mass="24275">MRQTRSENAGQSTRTLRRQNRQRLKPNTTDGAVTASHSDRSATGKRKKAPAILSPSQSEGHLYAESQKRTRTDFKDPHQASKKNGGNKMIPAEATRPRSTRSRTSSARLSHRPVDDSRNVTLSEEPPPAMKPTVTSSTDGKPKPPHDPYIEQKRRAREEFRKTGDYKVFQELLAPFRKSGKKRELTDWVFDKEVGRWWRRDKSTELIIWAPT</sequence>
<keyword evidence="3" id="KW-1185">Reference proteome</keyword>
<gene>
    <name evidence="2" type="ORF">QBC34DRAFT_180777</name>
</gene>
<feature type="compositionally biased region" description="Basic and acidic residues" evidence="1">
    <location>
        <begin position="66"/>
        <end position="79"/>
    </location>
</feature>
<evidence type="ECO:0000313" key="2">
    <source>
        <dbReference type="EMBL" id="KAK4444643.1"/>
    </source>
</evidence>
<reference evidence="2" key="2">
    <citation type="submission" date="2023-05" db="EMBL/GenBank/DDBJ databases">
        <authorList>
            <consortium name="Lawrence Berkeley National Laboratory"/>
            <person name="Steindorff A."/>
            <person name="Hensen N."/>
            <person name="Bonometti L."/>
            <person name="Westerberg I."/>
            <person name="Brannstrom I.O."/>
            <person name="Guillou S."/>
            <person name="Cros-Aarteil S."/>
            <person name="Calhoun S."/>
            <person name="Haridas S."/>
            <person name="Kuo A."/>
            <person name="Mondo S."/>
            <person name="Pangilinan J."/>
            <person name="Riley R."/>
            <person name="Labutti K."/>
            <person name="Andreopoulos B."/>
            <person name="Lipzen A."/>
            <person name="Chen C."/>
            <person name="Yanf M."/>
            <person name="Daum C."/>
            <person name="Ng V."/>
            <person name="Clum A."/>
            <person name="Ohm R."/>
            <person name="Martin F."/>
            <person name="Silar P."/>
            <person name="Natvig D."/>
            <person name="Lalanne C."/>
            <person name="Gautier V."/>
            <person name="Ament-Velasquez S.L."/>
            <person name="Kruys A."/>
            <person name="Hutchinson M.I."/>
            <person name="Powell A.J."/>
            <person name="Barry K."/>
            <person name="Miller A.N."/>
            <person name="Grigoriev I.V."/>
            <person name="Debuchy R."/>
            <person name="Gladieux P."/>
            <person name="Thoren M.H."/>
            <person name="Johannesson H."/>
        </authorList>
    </citation>
    <scope>NUCLEOTIDE SEQUENCE</scope>
    <source>
        <strain evidence="2">PSN243</strain>
    </source>
</reference>
<protein>
    <submittedName>
        <fullName evidence="2">Uncharacterized protein</fullName>
    </submittedName>
</protein>
<feature type="compositionally biased region" description="Polar residues" evidence="1">
    <location>
        <begin position="1"/>
        <end position="12"/>
    </location>
</feature>
<dbReference type="EMBL" id="MU865974">
    <property type="protein sequence ID" value="KAK4444643.1"/>
    <property type="molecule type" value="Genomic_DNA"/>
</dbReference>
<feature type="compositionally biased region" description="Basic and acidic residues" evidence="1">
    <location>
        <begin position="140"/>
        <end position="151"/>
    </location>
</feature>